<organism evidence="4 5">
    <name type="scientific">Stachybotrys elegans</name>
    <dbReference type="NCBI Taxonomy" id="80388"/>
    <lineage>
        <taxon>Eukaryota</taxon>
        <taxon>Fungi</taxon>
        <taxon>Dikarya</taxon>
        <taxon>Ascomycota</taxon>
        <taxon>Pezizomycotina</taxon>
        <taxon>Sordariomycetes</taxon>
        <taxon>Hypocreomycetidae</taxon>
        <taxon>Hypocreales</taxon>
        <taxon>Stachybotryaceae</taxon>
        <taxon>Stachybotrys</taxon>
    </lineage>
</organism>
<proteinExistence type="inferred from homology"/>
<evidence type="ECO:0008006" key="6">
    <source>
        <dbReference type="Google" id="ProtNLM"/>
    </source>
</evidence>
<feature type="region of interest" description="Disordered" evidence="2">
    <location>
        <begin position="1"/>
        <end position="23"/>
    </location>
</feature>
<sequence>MENREKYSSESTESHEPLLEGPLLTSQHTSTASNRWRRVLLGVLLAYTLVSCPILIWQIVSRVPQPYSPANEAISYRRKQLYFGEDPVFMGHTDEVDEAWQKLLEPLNIRTSLEEQQKAHADINTEMVQPSGGGYVSVLSVYHELHCLDSLRASLMPDRYYQNATEDSKTFRLFHLSHCIDTIRRSLMCKADPSIYTAYWIGDHTADPNKELRSKSDTVCINWEALDGWARKRLLPSGYKVKAGPFEKPHKSPVSTDTSLP</sequence>
<gene>
    <name evidence="4" type="ORF">B0I35DRAFT_477215</name>
</gene>
<keyword evidence="3" id="KW-0472">Membrane</keyword>
<comment type="similarity">
    <text evidence="1">Belongs to the ustYa family.</text>
</comment>
<dbReference type="InterPro" id="IPR021765">
    <property type="entry name" value="UstYa-like"/>
</dbReference>
<comment type="caution">
    <text evidence="4">The sequence shown here is derived from an EMBL/GenBank/DDBJ whole genome shotgun (WGS) entry which is preliminary data.</text>
</comment>
<protein>
    <recommendedName>
        <fullName evidence="6">Tat pathway signal sequence</fullName>
    </recommendedName>
</protein>
<keyword evidence="5" id="KW-1185">Reference proteome</keyword>
<dbReference type="AlphaFoldDB" id="A0A8K0STX2"/>
<evidence type="ECO:0000313" key="5">
    <source>
        <dbReference type="Proteomes" id="UP000813444"/>
    </source>
</evidence>
<evidence type="ECO:0000256" key="1">
    <source>
        <dbReference type="ARBA" id="ARBA00035112"/>
    </source>
</evidence>
<evidence type="ECO:0000256" key="2">
    <source>
        <dbReference type="SAM" id="MobiDB-lite"/>
    </source>
</evidence>
<evidence type="ECO:0000256" key="3">
    <source>
        <dbReference type="SAM" id="Phobius"/>
    </source>
</evidence>
<dbReference type="PANTHER" id="PTHR33365">
    <property type="entry name" value="YALI0B05434P"/>
    <property type="match status" value="1"/>
</dbReference>
<dbReference type="EMBL" id="JAGPNK010000005">
    <property type="protein sequence ID" value="KAH7320643.1"/>
    <property type="molecule type" value="Genomic_DNA"/>
</dbReference>
<keyword evidence="3" id="KW-0812">Transmembrane</keyword>
<feature type="transmembrane region" description="Helical" evidence="3">
    <location>
        <begin position="39"/>
        <end position="60"/>
    </location>
</feature>
<dbReference type="PANTHER" id="PTHR33365:SF12">
    <property type="entry name" value="TAT PATHWAY SIGNAL SEQUENCE"/>
    <property type="match status" value="1"/>
</dbReference>
<reference evidence="4" key="1">
    <citation type="journal article" date="2021" name="Nat. Commun.">
        <title>Genetic determinants of endophytism in the Arabidopsis root mycobiome.</title>
        <authorList>
            <person name="Mesny F."/>
            <person name="Miyauchi S."/>
            <person name="Thiergart T."/>
            <person name="Pickel B."/>
            <person name="Atanasova L."/>
            <person name="Karlsson M."/>
            <person name="Huettel B."/>
            <person name="Barry K.W."/>
            <person name="Haridas S."/>
            <person name="Chen C."/>
            <person name="Bauer D."/>
            <person name="Andreopoulos W."/>
            <person name="Pangilinan J."/>
            <person name="LaButti K."/>
            <person name="Riley R."/>
            <person name="Lipzen A."/>
            <person name="Clum A."/>
            <person name="Drula E."/>
            <person name="Henrissat B."/>
            <person name="Kohler A."/>
            <person name="Grigoriev I.V."/>
            <person name="Martin F.M."/>
            <person name="Hacquard S."/>
        </authorList>
    </citation>
    <scope>NUCLEOTIDE SEQUENCE</scope>
    <source>
        <strain evidence="4">MPI-CAGE-CH-0235</strain>
    </source>
</reference>
<accession>A0A8K0STX2</accession>
<feature type="region of interest" description="Disordered" evidence="2">
    <location>
        <begin position="242"/>
        <end position="261"/>
    </location>
</feature>
<dbReference type="OrthoDB" id="3687641at2759"/>
<keyword evidence="3" id="KW-1133">Transmembrane helix</keyword>
<feature type="compositionally biased region" description="Basic and acidic residues" evidence="2">
    <location>
        <begin position="1"/>
        <end position="18"/>
    </location>
</feature>
<dbReference type="Proteomes" id="UP000813444">
    <property type="component" value="Unassembled WGS sequence"/>
</dbReference>
<name>A0A8K0STX2_9HYPO</name>
<evidence type="ECO:0000313" key="4">
    <source>
        <dbReference type="EMBL" id="KAH7320643.1"/>
    </source>
</evidence>
<dbReference type="Pfam" id="PF11807">
    <property type="entry name" value="UstYa"/>
    <property type="match status" value="1"/>
</dbReference>
<dbReference type="GO" id="GO:0043386">
    <property type="term" value="P:mycotoxin biosynthetic process"/>
    <property type="evidence" value="ECO:0007669"/>
    <property type="project" value="InterPro"/>
</dbReference>